<dbReference type="InterPro" id="IPR016695">
    <property type="entry name" value="Pur_nucleotidase"/>
</dbReference>
<dbReference type="SUPFAM" id="SSF56784">
    <property type="entry name" value="HAD-like"/>
    <property type="match status" value="1"/>
</dbReference>
<comment type="similarity">
    <text evidence="1">Belongs to the 5'(3')-deoxyribonucleotidase family.</text>
</comment>
<evidence type="ECO:0000256" key="3">
    <source>
        <dbReference type="ARBA" id="ARBA00022801"/>
    </source>
</evidence>
<dbReference type="PANTHER" id="PTHR12103">
    <property type="entry name" value="5'-NUCLEOTIDASE DOMAIN-CONTAINING"/>
    <property type="match status" value="1"/>
</dbReference>
<name>A0ABR1DA09_NECAM</name>
<dbReference type="Gene3D" id="3.40.50.1000">
    <property type="entry name" value="HAD superfamily/HAD-like"/>
    <property type="match status" value="1"/>
</dbReference>
<dbReference type="NCBIfam" id="TIGR02244">
    <property type="entry name" value="HAD-IG-Ncltidse"/>
    <property type="match status" value="1"/>
</dbReference>
<keyword evidence="2" id="KW-0479">Metal-binding</keyword>
<dbReference type="PIRSF" id="PIRSF017434">
    <property type="entry name" value="Purine_5'-nucleotidase"/>
    <property type="match status" value="1"/>
</dbReference>
<dbReference type="InterPro" id="IPR036412">
    <property type="entry name" value="HAD-like_sf"/>
</dbReference>
<evidence type="ECO:0000313" key="5">
    <source>
        <dbReference type="EMBL" id="KAK6747322.1"/>
    </source>
</evidence>
<organism evidence="5 6">
    <name type="scientific">Necator americanus</name>
    <name type="common">Human hookworm</name>
    <dbReference type="NCBI Taxonomy" id="51031"/>
    <lineage>
        <taxon>Eukaryota</taxon>
        <taxon>Metazoa</taxon>
        <taxon>Ecdysozoa</taxon>
        <taxon>Nematoda</taxon>
        <taxon>Chromadorea</taxon>
        <taxon>Rhabditida</taxon>
        <taxon>Rhabditina</taxon>
        <taxon>Rhabditomorpha</taxon>
        <taxon>Strongyloidea</taxon>
        <taxon>Ancylostomatidae</taxon>
        <taxon>Bunostominae</taxon>
        <taxon>Necator</taxon>
    </lineage>
</organism>
<keyword evidence="4" id="KW-0460">Magnesium</keyword>
<dbReference type="PANTHER" id="PTHR12103:SF12">
    <property type="entry name" value="FI20020P1"/>
    <property type="match status" value="1"/>
</dbReference>
<evidence type="ECO:0000313" key="6">
    <source>
        <dbReference type="Proteomes" id="UP001303046"/>
    </source>
</evidence>
<dbReference type="EMBL" id="JAVFWL010000004">
    <property type="protein sequence ID" value="KAK6747322.1"/>
    <property type="molecule type" value="Genomic_DNA"/>
</dbReference>
<comment type="caution">
    <text evidence="5">The sequence shown here is derived from an EMBL/GenBank/DDBJ whole genome shotgun (WGS) entry which is preliminary data.</text>
</comment>
<protein>
    <recommendedName>
        <fullName evidence="7">5'-nucleotidase domain-containing protein 3</fullName>
    </recommendedName>
</protein>
<accession>A0ABR1DA09</accession>
<keyword evidence="3" id="KW-0378">Hydrolase</keyword>
<evidence type="ECO:0008006" key="7">
    <source>
        <dbReference type="Google" id="ProtNLM"/>
    </source>
</evidence>
<dbReference type="InterPro" id="IPR023214">
    <property type="entry name" value="HAD_sf"/>
</dbReference>
<dbReference type="Proteomes" id="UP001303046">
    <property type="component" value="Unassembled WGS sequence"/>
</dbReference>
<evidence type="ECO:0000256" key="2">
    <source>
        <dbReference type="ARBA" id="ARBA00022723"/>
    </source>
</evidence>
<proteinExistence type="inferred from homology"/>
<evidence type="ECO:0000256" key="1">
    <source>
        <dbReference type="ARBA" id="ARBA00009589"/>
    </source>
</evidence>
<dbReference type="Pfam" id="PF05761">
    <property type="entry name" value="5_nucleotid"/>
    <property type="match status" value="1"/>
</dbReference>
<sequence>MFSLLRRTSVALSLLNPRRYLHAQSLTRIYELAREACANVSIVPRVDPRAVFVNNELDLGSIDVYGFDYDYTLAVYTRDLNELIYDLALRRLISQFKYPSGLLNIPYDREFSIRGLHFDIQSCCLLKVDAFSQIQEGAVYRGRRRLSDEEVKALFPGFNVPEIKGRQMPQLVDLFSLPWAGLLSTVVHYCDLHNIVFDPKCLYDDLAECVKQVHVSGEMYQKVSENLEVYIHRNEGLKNYLELLQSSGKELFVVTNSPFTFINVGMTYMLGSDWRKYFKYVVVSAKKPGFFHGREPFRLYDPEQNVVKFVKVSRLEEGMVYCGGNIDDLSNRAGFIGKGVLYFGDHIYTDLADPVLRLGWRTAAVVPELAREIRIQNDDVYRRNIQWLEMLTAIIEEYQAGAQEDPESTEIISKWRNERSRLREGAKSLFNPQFGSLFRTFHNMTHFSRRLNRLSDVYTSRVPNMLKYDLNHCFFPRRNALPHENLHSVPINTECILDEVRQKEKVYRETEHI</sequence>
<keyword evidence="6" id="KW-1185">Reference proteome</keyword>
<evidence type="ECO:0000256" key="4">
    <source>
        <dbReference type="ARBA" id="ARBA00022842"/>
    </source>
</evidence>
<reference evidence="5 6" key="1">
    <citation type="submission" date="2023-08" db="EMBL/GenBank/DDBJ databases">
        <title>A Necator americanus chromosomal reference genome.</title>
        <authorList>
            <person name="Ilik V."/>
            <person name="Petrzelkova K.J."/>
            <person name="Pardy F."/>
            <person name="Fuh T."/>
            <person name="Niatou-Singa F.S."/>
            <person name="Gouil Q."/>
            <person name="Baker L."/>
            <person name="Ritchie M.E."/>
            <person name="Jex A.R."/>
            <person name="Gazzola D."/>
            <person name="Li H."/>
            <person name="Toshio Fujiwara R."/>
            <person name="Zhan B."/>
            <person name="Aroian R.V."/>
            <person name="Pafco B."/>
            <person name="Schwarz E.M."/>
        </authorList>
    </citation>
    <scope>NUCLEOTIDE SEQUENCE [LARGE SCALE GENOMIC DNA]</scope>
    <source>
        <strain evidence="5 6">Aroian</strain>
        <tissue evidence="5">Whole animal</tissue>
    </source>
</reference>
<dbReference type="InterPro" id="IPR008380">
    <property type="entry name" value="HAD-SF_hydro_IG_5-nucl"/>
</dbReference>
<gene>
    <name evidence="5" type="primary">Necator_chrIV.g13785</name>
    <name evidence="5" type="ORF">RB195_000493</name>
</gene>